<evidence type="ECO:0000259" key="1">
    <source>
        <dbReference type="Pfam" id="PF09860"/>
    </source>
</evidence>
<dbReference type="InterPro" id="IPR018656">
    <property type="entry name" value="DUF2087"/>
</dbReference>
<protein>
    <recommendedName>
        <fullName evidence="1">DUF2087 domain-containing protein</fullName>
    </recommendedName>
</protein>
<comment type="caution">
    <text evidence="2">The sequence shown here is derived from an EMBL/GenBank/DDBJ whole genome shotgun (WGS) entry which is preliminary data.</text>
</comment>
<name>A0A919AJY4_9PROT</name>
<dbReference type="Pfam" id="PF09860">
    <property type="entry name" value="DUF2087"/>
    <property type="match status" value="1"/>
</dbReference>
<proteinExistence type="predicted"/>
<sequence>MPKTKLAYNVSDISKTARSIRQQLLDLDRLPSHVELLNILARSAGYRNFQHFRTQQEPTQDLTPPVSESPHIDLAMTEQTARYFNFNGQLTRWPSKDSRARLCMWVIWTHLPAHQDLGEHDMNNLLKDLNTFNDHALLRRALIDFKLVTRTPSGNVYRRNEKEPPLELELVLKLIRTKKTQKRPAI</sequence>
<keyword evidence="3" id="KW-1185">Reference proteome</keyword>
<feature type="domain" description="DUF2087" evidence="1">
    <location>
        <begin position="89"/>
        <end position="159"/>
    </location>
</feature>
<organism evidence="2 3">
    <name type="scientific">Kordiimonas sediminis</name>
    <dbReference type="NCBI Taxonomy" id="1735581"/>
    <lineage>
        <taxon>Bacteria</taxon>
        <taxon>Pseudomonadati</taxon>
        <taxon>Pseudomonadota</taxon>
        <taxon>Alphaproteobacteria</taxon>
        <taxon>Kordiimonadales</taxon>
        <taxon>Kordiimonadaceae</taxon>
        <taxon>Kordiimonas</taxon>
    </lineage>
</organism>
<dbReference type="AlphaFoldDB" id="A0A919AJY4"/>
<evidence type="ECO:0000313" key="2">
    <source>
        <dbReference type="EMBL" id="GHF13284.1"/>
    </source>
</evidence>
<reference evidence="2" key="1">
    <citation type="journal article" date="2014" name="Int. J. Syst. Evol. Microbiol.">
        <title>Complete genome sequence of Corynebacterium casei LMG S-19264T (=DSM 44701T), isolated from a smear-ripened cheese.</title>
        <authorList>
            <consortium name="US DOE Joint Genome Institute (JGI-PGF)"/>
            <person name="Walter F."/>
            <person name="Albersmeier A."/>
            <person name="Kalinowski J."/>
            <person name="Ruckert C."/>
        </authorList>
    </citation>
    <scope>NUCLEOTIDE SEQUENCE</scope>
    <source>
        <strain evidence="2">KCTC 42590</strain>
    </source>
</reference>
<gene>
    <name evidence="2" type="ORF">GCM10017044_04080</name>
</gene>
<accession>A0A919AJY4</accession>
<dbReference type="RefSeq" id="WP_191249889.1">
    <property type="nucleotide sequence ID" value="NZ_BNCI01000001.1"/>
</dbReference>
<dbReference type="EMBL" id="BNCI01000001">
    <property type="protein sequence ID" value="GHF13284.1"/>
    <property type="molecule type" value="Genomic_DNA"/>
</dbReference>
<evidence type="ECO:0000313" key="3">
    <source>
        <dbReference type="Proteomes" id="UP000630923"/>
    </source>
</evidence>
<dbReference type="Proteomes" id="UP000630923">
    <property type="component" value="Unassembled WGS sequence"/>
</dbReference>
<reference evidence="2" key="2">
    <citation type="submission" date="2020-09" db="EMBL/GenBank/DDBJ databases">
        <authorList>
            <person name="Sun Q."/>
            <person name="Kim S."/>
        </authorList>
    </citation>
    <scope>NUCLEOTIDE SEQUENCE</scope>
    <source>
        <strain evidence="2">KCTC 42590</strain>
    </source>
</reference>